<organism evidence="9 10">
    <name type="scientific">Paenibacillus vulneris</name>
    <dbReference type="NCBI Taxonomy" id="1133364"/>
    <lineage>
        <taxon>Bacteria</taxon>
        <taxon>Bacillati</taxon>
        <taxon>Bacillota</taxon>
        <taxon>Bacilli</taxon>
        <taxon>Bacillales</taxon>
        <taxon>Paenibacillaceae</taxon>
        <taxon>Paenibacillus</taxon>
    </lineage>
</organism>
<evidence type="ECO:0000313" key="10">
    <source>
        <dbReference type="Proteomes" id="UP001597180"/>
    </source>
</evidence>
<dbReference type="InterPro" id="IPR020846">
    <property type="entry name" value="MFS_dom"/>
</dbReference>
<evidence type="ECO:0000256" key="2">
    <source>
        <dbReference type="ARBA" id="ARBA00022448"/>
    </source>
</evidence>
<name>A0ABW3URY6_9BACL</name>
<accession>A0ABW3URY6</accession>
<protein>
    <submittedName>
        <fullName evidence="9">MFS transporter</fullName>
    </submittedName>
</protein>
<dbReference type="RefSeq" id="WP_079908877.1">
    <property type="nucleotide sequence ID" value="NZ_BAABJG010000024.1"/>
</dbReference>
<comment type="caution">
    <text evidence="9">The sequence shown here is derived from an EMBL/GenBank/DDBJ whole genome shotgun (WGS) entry which is preliminary data.</text>
</comment>
<evidence type="ECO:0000256" key="5">
    <source>
        <dbReference type="ARBA" id="ARBA00022989"/>
    </source>
</evidence>
<sequence length="401" mass="43199">MRHNYSKSVLFWIIAYTLCAVMLGTNVPSPLYGVYSSIWHFSSGTITLMFAIYAFVLIPSSLIFGQLSDGFGRKKMLVSGVLLATIGTIIFAVAQETWMLFLARAIQGLCVGILNGSAIAALAELRPTNRKRASLVASVAIAIGSAIGPLYSGIVAQYTIFPIRLPYFIHLILLVPAIIFTLTMKDSFHQRTDKPHLHLPKLPRSIRFEFLTACFVGVLAWAVAGFFMVVAPTFVTTLVGIKNLAISGAVVFLMLGSSSVMQIVLNKLTFKSSILTGFSLLTIGIICVSISIPTHALWLLLVSTLIAGAGHGPTSSLSLHFVSEIAPKESKADAVSIYYAIAYLGVSVPVLGLGFIAERLGMYYGILLFSVVILAVLVVLTRFVILSSKGSKLLLGQEETT</sequence>
<dbReference type="Proteomes" id="UP001597180">
    <property type="component" value="Unassembled WGS sequence"/>
</dbReference>
<feature type="transmembrane region" description="Helical" evidence="7">
    <location>
        <begin position="244"/>
        <end position="265"/>
    </location>
</feature>
<evidence type="ECO:0000256" key="3">
    <source>
        <dbReference type="ARBA" id="ARBA00022475"/>
    </source>
</evidence>
<dbReference type="InterPro" id="IPR011701">
    <property type="entry name" value="MFS"/>
</dbReference>
<feature type="transmembrane region" description="Helical" evidence="7">
    <location>
        <begin position="101"/>
        <end position="123"/>
    </location>
</feature>
<reference evidence="10" key="1">
    <citation type="journal article" date="2019" name="Int. J. Syst. Evol. Microbiol.">
        <title>The Global Catalogue of Microorganisms (GCM) 10K type strain sequencing project: providing services to taxonomists for standard genome sequencing and annotation.</title>
        <authorList>
            <consortium name="The Broad Institute Genomics Platform"/>
            <consortium name="The Broad Institute Genome Sequencing Center for Infectious Disease"/>
            <person name="Wu L."/>
            <person name="Ma J."/>
        </authorList>
    </citation>
    <scope>NUCLEOTIDE SEQUENCE [LARGE SCALE GENOMIC DNA]</scope>
    <source>
        <strain evidence="10">CCUG 53270</strain>
    </source>
</reference>
<dbReference type="Pfam" id="PF07690">
    <property type="entry name" value="MFS_1"/>
    <property type="match status" value="1"/>
</dbReference>
<comment type="subcellular location">
    <subcellularLocation>
        <location evidence="1">Cell membrane</location>
        <topology evidence="1">Multi-pass membrane protein</topology>
    </subcellularLocation>
</comment>
<evidence type="ECO:0000256" key="6">
    <source>
        <dbReference type="ARBA" id="ARBA00023136"/>
    </source>
</evidence>
<feature type="transmembrane region" description="Helical" evidence="7">
    <location>
        <begin position="167"/>
        <end position="184"/>
    </location>
</feature>
<feature type="transmembrane region" description="Helical" evidence="7">
    <location>
        <begin position="210"/>
        <end position="232"/>
    </location>
</feature>
<keyword evidence="6 7" id="KW-0472">Membrane</keyword>
<keyword evidence="2" id="KW-0813">Transport</keyword>
<feature type="domain" description="Major facilitator superfamily (MFS) profile" evidence="8">
    <location>
        <begin position="1"/>
        <end position="389"/>
    </location>
</feature>
<evidence type="ECO:0000256" key="1">
    <source>
        <dbReference type="ARBA" id="ARBA00004651"/>
    </source>
</evidence>
<dbReference type="InterPro" id="IPR050171">
    <property type="entry name" value="MFS_Transporters"/>
</dbReference>
<dbReference type="PROSITE" id="PS50850">
    <property type="entry name" value="MFS"/>
    <property type="match status" value="1"/>
</dbReference>
<feature type="transmembrane region" description="Helical" evidence="7">
    <location>
        <begin position="272"/>
        <end position="292"/>
    </location>
</feature>
<feature type="transmembrane region" description="Helical" evidence="7">
    <location>
        <begin position="362"/>
        <end position="385"/>
    </location>
</feature>
<feature type="transmembrane region" description="Helical" evidence="7">
    <location>
        <begin position="9"/>
        <end position="27"/>
    </location>
</feature>
<proteinExistence type="predicted"/>
<gene>
    <name evidence="9" type="ORF">ACFQ4B_25590</name>
</gene>
<keyword evidence="5 7" id="KW-1133">Transmembrane helix</keyword>
<feature type="transmembrane region" description="Helical" evidence="7">
    <location>
        <begin position="39"/>
        <end position="64"/>
    </location>
</feature>
<keyword evidence="4 7" id="KW-0812">Transmembrane</keyword>
<dbReference type="EMBL" id="JBHTLU010000035">
    <property type="protein sequence ID" value="MFD1223498.1"/>
    <property type="molecule type" value="Genomic_DNA"/>
</dbReference>
<feature type="transmembrane region" description="Helical" evidence="7">
    <location>
        <begin position="135"/>
        <end position="161"/>
    </location>
</feature>
<evidence type="ECO:0000256" key="4">
    <source>
        <dbReference type="ARBA" id="ARBA00022692"/>
    </source>
</evidence>
<evidence type="ECO:0000313" key="9">
    <source>
        <dbReference type="EMBL" id="MFD1223498.1"/>
    </source>
</evidence>
<dbReference type="SUPFAM" id="SSF103473">
    <property type="entry name" value="MFS general substrate transporter"/>
    <property type="match status" value="1"/>
</dbReference>
<feature type="transmembrane region" description="Helical" evidence="7">
    <location>
        <begin position="76"/>
        <end position="95"/>
    </location>
</feature>
<evidence type="ECO:0000259" key="8">
    <source>
        <dbReference type="PROSITE" id="PS50850"/>
    </source>
</evidence>
<keyword evidence="3" id="KW-1003">Cell membrane</keyword>
<feature type="transmembrane region" description="Helical" evidence="7">
    <location>
        <begin position="334"/>
        <end position="356"/>
    </location>
</feature>
<evidence type="ECO:0000256" key="7">
    <source>
        <dbReference type="SAM" id="Phobius"/>
    </source>
</evidence>
<dbReference type="PANTHER" id="PTHR23517">
    <property type="entry name" value="RESISTANCE PROTEIN MDTM, PUTATIVE-RELATED-RELATED"/>
    <property type="match status" value="1"/>
</dbReference>
<keyword evidence="10" id="KW-1185">Reference proteome</keyword>
<dbReference type="InterPro" id="IPR036259">
    <property type="entry name" value="MFS_trans_sf"/>
</dbReference>
<dbReference type="Gene3D" id="1.20.1250.20">
    <property type="entry name" value="MFS general substrate transporter like domains"/>
    <property type="match status" value="1"/>
</dbReference>
<dbReference type="PANTHER" id="PTHR23517:SF13">
    <property type="entry name" value="MAJOR FACILITATOR SUPERFAMILY MFS_1"/>
    <property type="match status" value="1"/>
</dbReference>